<name>A0A934S9Z1_9BACT</name>
<dbReference type="InterPro" id="IPR051680">
    <property type="entry name" value="ATP-dep_Glu-Cys_Ligase-2"/>
</dbReference>
<gene>
    <name evidence="3" type="ORF">JIN85_06485</name>
</gene>
<evidence type="ECO:0000313" key="3">
    <source>
        <dbReference type="EMBL" id="MBK1882054.1"/>
    </source>
</evidence>
<sequence>MVPRNRSTPPIARALASGADGAVWDELADSSGRIRSMWKDTAAKMQSWSPDERGVLSTTAARMMEDLGTTFNVYNDVADGAQPYQLDPLPLMISRDEWAKVSTGLVQRARLMAALVADLYGPQRLLAEGILPPDLVHSNPLYQPQTRGMQPVGGRFLITSACDLVRNPAGQWMVLADHTRGTGGLGQVLQNRHVVSNLLSDCFEAAPIHRLGRYFELEKLTLQEFCGLRTETPNVVVMTPGFRHPSYFEYAYKARLLGFPLVEAADLTVRERRLYLKTLGGLRRVDGVACRIDDNGIDPLEYWTLGGGGVPGMIEAWRSGNVALANAPGSGFASSPALMPFLPRACKFLLDEDLKLPFVETWWLGQASIRRQILDQLHRYVLMSAFNPQPLLPIRCGTLSAAARRKWVAAIEESPHDFVVQKEVSPSQMPALEGRSLSSKPFFWRTFAVHAKDGPSVMPGGMARVGKSGKPPQLWPWHAGHTKDVWVADSAIATPGPTAVHSLNKTPLKHVTAMDVPSRIAEQLFWVGRYAERIESVTRLLRVTLRQMGGESGRRQREHLAACQALIEGSRLFPETDGIQSGALLSTLTSLVHDTSDYRSLARLTRSLMSNAAAARDRLSDDTWRLFNRLEGLLHSPSHAPRATDLAQTLDTLILHLAALAGMEAENMTRGQGWRFFETGRRIERAISTLKLLQTAAGDDGLKLDPLLETCDSVMTYRRRHFSRPDWEGVRDLIFWDTLNPRSVAFQMEVLDREMQKFPGDPKQGLFPDVMELLAEMNARFAQSGEAGIAEFEWLEEAFEKLSDLLTQHYFSHSVRRVY</sequence>
<feature type="domain" description="Circularly permuted ATP-grasp type 2" evidence="2">
    <location>
        <begin position="90"/>
        <end position="465"/>
    </location>
</feature>
<dbReference type="EMBL" id="JAENIJ010000007">
    <property type="protein sequence ID" value="MBK1882054.1"/>
    <property type="molecule type" value="Genomic_DNA"/>
</dbReference>
<dbReference type="PANTHER" id="PTHR34595:SF2">
    <property type="entry name" value="BLR2978 PROTEIN"/>
    <property type="match status" value="1"/>
</dbReference>
<dbReference type="Gene3D" id="3.40.50.11290">
    <property type="match status" value="1"/>
</dbReference>
<reference evidence="3" key="1">
    <citation type="submission" date="2021-01" db="EMBL/GenBank/DDBJ databases">
        <title>Modified the classification status of verrucomicrobia.</title>
        <authorList>
            <person name="Feng X."/>
        </authorList>
    </citation>
    <scope>NUCLEOTIDE SEQUENCE</scope>
    <source>
        <strain evidence="3">KCTC 22041</strain>
    </source>
</reference>
<dbReference type="SUPFAM" id="SSF56059">
    <property type="entry name" value="Glutathione synthetase ATP-binding domain-like"/>
    <property type="match status" value="1"/>
</dbReference>
<dbReference type="InterPro" id="IPR025841">
    <property type="entry name" value="CP_ATPgrasp_2"/>
</dbReference>
<dbReference type="Pfam" id="PF14403">
    <property type="entry name" value="CP_ATPgrasp_2"/>
    <property type="match status" value="1"/>
</dbReference>
<keyword evidence="4" id="KW-1185">Reference proteome</keyword>
<accession>A0A934S9Z1</accession>
<proteinExistence type="predicted"/>
<evidence type="ECO:0000313" key="4">
    <source>
        <dbReference type="Proteomes" id="UP000603141"/>
    </source>
</evidence>
<comment type="caution">
    <text evidence="3">The sequence shown here is derived from an EMBL/GenBank/DDBJ whole genome shotgun (WGS) entry which is preliminary data.</text>
</comment>
<evidence type="ECO:0000259" key="2">
    <source>
        <dbReference type="Pfam" id="PF14403"/>
    </source>
</evidence>
<dbReference type="AlphaFoldDB" id="A0A934S9Z1"/>
<dbReference type="InterPro" id="IPR007296">
    <property type="entry name" value="DUF403"/>
</dbReference>
<organism evidence="3 4">
    <name type="scientific">Luteolibacter pohnpeiensis</name>
    <dbReference type="NCBI Taxonomy" id="454153"/>
    <lineage>
        <taxon>Bacteria</taxon>
        <taxon>Pseudomonadati</taxon>
        <taxon>Verrucomicrobiota</taxon>
        <taxon>Verrucomicrobiia</taxon>
        <taxon>Verrucomicrobiales</taxon>
        <taxon>Verrucomicrobiaceae</taxon>
        <taxon>Luteolibacter</taxon>
    </lineage>
</organism>
<feature type="domain" description="DUF403" evidence="1">
    <location>
        <begin position="517"/>
        <end position="811"/>
    </location>
</feature>
<evidence type="ECO:0000259" key="1">
    <source>
        <dbReference type="Pfam" id="PF04168"/>
    </source>
</evidence>
<dbReference type="RefSeq" id="WP_200268813.1">
    <property type="nucleotide sequence ID" value="NZ_JAENIJ010000007.1"/>
</dbReference>
<protein>
    <submittedName>
        <fullName evidence="3">Circularly permuted type 2 ATP-grasp protein</fullName>
    </submittedName>
</protein>
<dbReference type="Pfam" id="PF04168">
    <property type="entry name" value="Alpha-E"/>
    <property type="match status" value="1"/>
</dbReference>
<dbReference type="Proteomes" id="UP000603141">
    <property type="component" value="Unassembled WGS sequence"/>
</dbReference>
<dbReference type="PANTHER" id="PTHR34595">
    <property type="entry name" value="BLR5612 PROTEIN"/>
    <property type="match status" value="1"/>
</dbReference>